<name>A0A9P7V6L8_9ASCO</name>
<evidence type="ECO:0000256" key="1">
    <source>
        <dbReference type="SAM" id="SignalP"/>
    </source>
</evidence>
<comment type="caution">
    <text evidence="2">The sequence shown here is derived from an EMBL/GenBank/DDBJ whole genome shotgun (WGS) entry which is preliminary data.</text>
</comment>
<organism evidence="2 3">
    <name type="scientific">Scheffersomyces spartinae</name>
    <dbReference type="NCBI Taxonomy" id="45513"/>
    <lineage>
        <taxon>Eukaryota</taxon>
        <taxon>Fungi</taxon>
        <taxon>Dikarya</taxon>
        <taxon>Ascomycota</taxon>
        <taxon>Saccharomycotina</taxon>
        <taxon>Pichiomycetes</taxon>
        <taxon>Debaryomycetaceae</taxon>
        <taxon>Scheffersomyces</taxon>
    </lineage>
</organism>
<reference evidence="2" key="1">
    <citation type="submission" date="2021-03" db="EMBL/GenBank/DDBJ databases">
        <authorList>
            <person name="Palmer J.M."/>
        </authorList>
    </citation>
    <scope>NUCLEOTIDE SEQUENCE</scope>
    <source>
        <strain evidence="2">ARV_011</strain>
    </source>
</reference>
<dbReference type="GeneID" id="66115110"/>
<protein>
    <submittedName>
        <fullName evidence="2">Uncharacterized protein</fullName>
    </submittedName>
</protein>
<dbReference type="EMBL" id="JAHMUF010000018">
    <property type="protein sequence ID" value="KAG7192338.1"/>
    <property type="molecule type" value="Genomic_DNA"/>
</dbReference>
<dbReference type="Pfam" id="PF11927">
    <property type="entry name" value="HODM_asu-like"/>
    <property type="match status" value="1"/>
</dbReference>
<keyword evidence="3" id="KW-1185">Reference proteome</keyword>
<dbReference type="AlphaFoldDB" id="A0A9P7V6L8"/>
<feature type="chain" id="PRO_5040435887" evidence="1">
    <location>
        <begin position="20"/>
        <end position="363"/>
    </location>
</feature>
<accession>A0A9P7V6L8</accession>
<gene>
    <name evidence="2" type="ORF">KQ657_001736</name>
</gene>
<dbReference type="InterPro" id="IPR021848">
    <property type="entry name" value="HODM_asu-like"/>
</dbReference>
<dbReference type="OrthoDB" id="5043642at2759"/>
<dbReference type="RefSeq" id="XP_043047888.1">
    <property type="nucleotide sequence ID" value="XM_043192520.1"/>
</dbReference>
<proteinExistence type="predicted"/>
<dbReference type="Proteomes" id="UP000790833">
    <property type="component" value="Unassembled WGS sequence"/>
</dbReference>
<evidence type="ECO:0000313" key="3">
    <source>
        <dbReference type="Proteomes" id="UP000790833"/>
    </source>
</evidence>
<keyword evidence="1" id="KW-0732">Signal</keyword>
<evidence type="ECO:0000313" key="2">
    <source>
        <dbReference type="EMBL" id="KAG7192338.1"/>
    </source>
</evidence>
<feature type="signal peptide" evidence="1">
    <location>
        <begin position="1"/>
        <end position="19"/>
    </location>
</feature>
<sequence>MQLLLLILLVAIGLPLLTSRKKKPRKRSCLENVTPVDVDFDWKTQEPLKVRPFVNKKSFNPSMNLTDFTANDWILIEKTYLQNVQLRREITIKHSDHTVFLNPDKRFVAAFHEFYSLVIHYLTHRYPQYFVPDKHNNVVKNLITEDQIPLDPNIITKDSVLEQDHNRELLLSLARTIEEDFILLHKDAPDEEYIMRCNVSGFPAGFDPKNNFDKPISFIHTPVPQYQKRLKVSMSKYFDRLTTDEAHVRHNWSIQTNASKFTLHSHHGREGETPPPPLKMEDIDFEKGCFLRCERQCFTRLPVLGANLMTIRTYVTPLSEIKHLEDDHVTRELIRGIDSLPEDLAFYKKRGAWGEAVKEYLRS</sequence>